<dbReference type="EMBL" id="JARKIF010000017">
    <property type="protein sequence ID" value="KAJ7620241.1"/>
    <property type="molecule type" value="Genomic_DNA"/>
</dbReference>
<name>A0AAD7FHC1_9AGAR</name>
<reference evidence="4" key="1">
    <citation type="submission" date="2023-03" db="EMBL/GenBank/DDBJ databases">
        <title>Massive genome expansion in bonnet fungi (Mycena s.s.) driven by repeated elements and novel gene families across ecological guilds.</title>
        <authorList>
            <consortium name="Lawrence Berkeley National Laboratory"/>
            <person name="Harder C.B."/>
            <person name="Miyauchi S."/>
            <person name="Viragh M."/>
            <person name="Kuo A."/>
            <person name="Thoen E."/>
            <person name="Andreopoulos B."/>
            <person name="Lu D."/>
            <person name="Skrede I."/>
            <person name="Drula E."/>
            <person name="Henrissat B."/>
            <person name="Morin E."/>
            <person name="Kohler A."/>
            <person name="Barry K."/>
            <person name="LaButti K."/>
            <person name="Morin E."/>
            <person name="Salamov A."/>
            <person name="Lipzen A."/>
            <person name="Mereny Z."/>
            <person name="Hegedus B."/>
            <person name="Baldrian P."/>
            <person name="Stursova M."/>
            <person name="Weitz H."/>
            <person name="Taylor A."/>
            <person name="Grigoriev I.V."/>
            <person name="Nagy L.G."/>
            <person name="Martin F."/>
            <person name="Kauserud H."/>
        </authorList>
    </citation>
    <scope>NUCLEOTIDE SEQUENCE</scope>
    <source>
        <strain evidence="4">9284</strain>
    </source>
</reference>
<accession>A0AAD7FHC1</accession>
<dbReference type="Pfam" id="PF03171">
    <property type="entry name" value="2OG-FeII_Oxy"/>
    <property type="match status" value="1"/>
</dbReference>
<keyword evidence="1" id="KW-0560">Oxidoreductase</keyword>
<dbReference type="InterPro" id="IPR026992">
    <property type="entry name" value="DIOX_N"/>
</dbReference>
<keyword evidence="1" id="KW-0408">Iron</keyword>
<feature type="domain" description="Fe2OG dioxygenase" evidence="3">
    <location>
        <begin position="223"/>
        <end position="331"/>
    </location>
</feature>
<comment type="similarity">
    <text evidence="1">Belongs to the iron/ascorbate-dependent oxidoreductase family.</text>
</comment>
<feature type="region of interest" description="Disordered" evidence="2">
    <location>
        <begin position="16"/>
        <end position="39"/>
    </location>
</feature>
<dbReference type="GO" id="GO:0046872">
    <property type="term" value="F:metal ion binding"/>
    <property type="evidence" value="ECO:0007669"/>
    <property type="project" value="UniProtKB-KW"/>
</dbReference>
<dbReference type="Pfam" id="PF14226">
    <property type="entry name" value="DIOX_N"/>
    <property type="match status" value="1"/>
</dbReference>
<sequence>MTVCRPGGLKKSAVHTHDLRHGNQSAPGPVLSHTPSTMPSLTVPHVPHYTHPAATQQELDYADLAIIDLSKAGDAQGRVELAAQVREAMKTQGFFYIVNHGYTEAQTERMFDIADVSFSGVEAEEKRVYTAQMKQTGSYQGYKPRQYWHVDNGVRDQLEHYNINRDVTKKQHPEALRPLLPEIDAFARHTHFNVLHPILRLMAVGLELPEEELVNLHGFSSVGETYVRFMKYYPRSAEDELNTKNVWLKGHTDFGTITVLYSQPVAALQILGTDGKWKWIKHLENALVINAGDAMEFLSGGYYKATIHRVVQPPPDQRNHTRLGVFYFAMTDDNVRLVPLASSPVLQRVGFTRRCEDKDAPDMEAWRRGRTSAYGQSELKVATAGAEVEEEVIGGVVVRHYN</sequence>
<keyword evidence="5" id="KW-1185">Reference proteome</keyword>
<proteinExistence type="inferred from homology"/>
<dbReference type="PRINTS" id="PR00682">
    <property type="entry name" value="IPNSYNTHASE"/>
</dbReference>
<dbReference type="Proteomes" id="UP001221142">
    <property type="component" value="Unassembled WGS sequence"/>
</dbReference>
<protein>
    <recommendedName>
        <fullName evidence="3">Fe2OG dioxygenase domain-containing protein</fullName>
    </recommendedName>
</protein>
<dbReference type="PANTHER" id="PTHR47990">
    <property type="entry name" value="2-OXOGLUTARATE (2OG) AND FE(II)-DEPENDENT OXYGENASE SUPERFAMILY PROTEIN-RELATED"/>
    <property type="match status" value="1"/>
</dbReference>
<dbReference type="InterPro" id="IPR027443">
    <property type="entry name" value="IPNS-like_sf"/>
</dbReference>
<dbReference type="InterPro" id="IPR044861">
    <property type="entry name" value="IPNS-like_FE2OG_OXY"/>
</dbReference>
<dbReference type="Gene3D" id="2.60.120.330">
    <property type="entry name" value="B-lactam Antibiotic, Isopenicillin N Synthase, Chain"/>
    <property type="match status" value="1"/>
</dbReference>
<dbReference type="PROSITE" id="PS51471">
    <property type="entry name" value="FE2OG_OXY"/>
    <property type="match status" value="1"/>
</dbReference>
<evidence type="ECO:0000256" key="2">
    <source>
        <dbReference type="SAM" id="MobiDB-lite"/>
    </source>
</evidence>
<organism evidence="4 5">
    <name type="scientific">Roridomyces roridus</name>
    <dbReference type="NCBI Taxonomy" id="1738132"/>
    <lineage>
        <taxon>Eukaryota</taxon>
        <taxon>Fungi</taxon>
        <taxon>Dikarya</taxon>
        <taxon>Basidiomycota</taxon>
        <taxon>Agaricomycotina</taxon>
        <taxon>Agaricomycetes</taxon>
        <taxon>Agaricomycetidae</taxon>
        <taxon>Agaricales</taxon>
        <taxon>Marasmiineae</taxon>
        <taxon>Mycenaceae</taxon>
        <taxon>Roridomyces</taxon>
    </lineage>
</organism>
<evidence type="ECO:0000259" key="3">
    <source>
        <dbReference type="PROSITE" id="PS51471"/>
    </source>
</evidence>
<dbReference type="SUPFAM" id="SSF51197">
    <property type="entry name" value="Clavaminate synthase-like"/>
    <property type="match status" value="1"/>
</dbReference>
<dbReference type="GO" id="GO:0016491">
    <property type="term" value="F:oxidoreductase activity"/>
    <property type="evidence" value="ECO:0007669"/>
    <property type="project" value="UniProtKB-KW"/>
</dbReference>
<keyword evidence="1" id="KW-0479">Metal-binding</keyword>
<dbReference type="InterPro" id="IPR005123">
    <property type="entry name" value="Oxoglu/Fe-dep_dioxygenase_dom"/>
</dbReference>
<comment type="caution">
    <text evidence="4">The sequence shown here is derived from an EMBL/GenBank/DDBJ whole genome shotgun (WGS) entry which is preliminary data.</text>
</comment>
<gene>
    <name evidence="4" type="ORF">FB45DRAFT_929776</name>
</gene>
<dbReference type="AlphaFoldDB" id="A0AAD7FHC1"/>
<evidence type="ECO:0000313" key="5">
    <source>
        <dbReference type="Proteomes" id="UP001221142"/>
    </source>
</evidence>
<evidence type="ECO:0000313" key="4">
    <source>
        <dbReference type="EMBL" id="KAJ7620241.1"/>
    </source>
</evidence>
<dbReference type="InterPro" id="IPR050231">
    <property type="entry name" value="Iron_ascorbate_oxido_reductase"/>
</dbReference>
<evidence type="ECO:0000256" key="1">
    <source>
        <dbReference type="RuleBase" id="RU003682"/>
    </source>
</evidence>